<keyword evidence="9" id="KW-0614">Plasmid</keyword>
<evidence type="ECO:0000256" key="7">
    <source>
        <dbReference type="SAM" id="Phobius"/>
    </source>
</evidence>
<gene>
    <name evidence="9" type="ORF">A7U43_28770</name>
</gene>
<dbReference type="PANTHER" id="PTHR31272:SF4">
    <property type="entry name" value="CYTOCHROME C-TYPE BIOGENESIS PROTEIN HI_1454-RELATED"/>
    <property type="match status" value="1"/>
</dbReference>
<evidence type="ECO:0000256" key="2">
    <source>
        <dbReference type="ARBA" id="ARBA00006143"/>
    </source>
</evidence>
<reference evidence="9 10" key="1">
    <citation type="submission" date="2016-05" db="EMBL/GenBank/DDBJ databases">
        <title>Complete genome sequence of a phthalic acid esters degrading Mycobacterium sp. YC-RL4.</title>
        <authorList>
            <person name="Ren L."/>
            <person name="Fan S."/>
            <person name="Ruth N."/>
            <person name="Jia Y."/>
            <person name="Wang J."/>
            <person name="Qiao C."/>
        </authorList>
    </citation>
    <scope>NUCLEOTIDE SEQUENCE [LARGE SCALE GENOMIC DNA]</scope>
    <source>
        <strain evidence="9 10">YC-RL4</strain>
        <plasmid evidence="10">pmyc1</plasmid>
    </source>
</reference>
<dbReference type="Pfam" id="PF02683">
    <property type="entry name" value="DsbD_TM"/>
    <property type="match status" value="1"/>
</dbReference>
<proteinExistence type="inferred from homology"/>
<dbReference type="RefSeq" id="WP_060999578.1">
    <property type="nucleotide sequence ID" value="NZ_CP015597.1"/>
</dbReference>
<feature type="transmembrane region" description="Helical" evidence="7">
    <location>
        <begin position="149"/>
        <end position="173"/>
    </location>
</feature>
<dbReference type="OrthoDB" id="4332145at2"/>
<evidence type="ECO:0000256" key="1">
    <source>
        <dbReference type="ARBA" id="ARBA00004141"/>
    </source>
</evidence>
<comment type="subcellular location">
    <subcellularLocation>
        <location evidence="1">Membrane</location>
        <topology evidence="1">Multi-pass membrane protein</topology>
    </subcellularLocation>
</comment>
<feature type="domain" description="Cytochrome C biogenesis protein transmembrane" evidence="8">
    <location>
        <begin position="6"/>
        <end position="183"/>
    </location>
</feature>
<accession>A0A172UWK0</accession>
<dbReference type="InterPro" id="IPR003834">
    <property type="entry name" value="Cyt_c_assmbl_TM_dom"/>
</dbReference>
<dbReference type="InterPro" id="IPR051790">
    <property type="entry name" value="Cytochrome_c-biogenesis_DsbD"/>
</dbReference>
<dbReference type="KEGG" id="madi:A7U43_28770"/>
<dbReference type="AlphaFoldDB" id="A0A172UWK0"/>
<evidence type="ECO:0000259" key="8">
    <source>
        <dbReference type="Pfam" id="PF02683"/>
    </source>
</evidence>
<feature type="transmembrane region" description="Helical" evidence="7">
    <location>
        <begin position="248"/>
        <end position="266"/>
    </location>
</feature>
<keyword evidence="3 7" id="KW-0812">Transmembrane</keyword>
<dbReference type="GO" id="GO:0016020">
    <property type="term" value="C:membrane"/>
    <property type="evidence" value="ECO:0007669"/>
    <property type="project" value="UniProtKB-SubCell"/>
</dbReference>
<evidence type="ECO:0000256" key="4">
    <source>
        <dbReference type="ARBA" id="ARBA00022989"/>
    </source>
</evidence>
<sequence>MTQIGILGAFLGGVLALLSPCSALLLPSFFAYAFTDWGTTAARTAVFLLGLAAVLVPLGAGVGAVGAAITAYRAQTTLAAAVVIIAFGIVMILGKGFTIRPAERAAGSLRINTPLSVFALGAVYGLAGFCSGPLLGAVLTVAVTGGDPLYGALLMAVYAFGMTTPLALLALLWDRLHLNEKSWLRGRPLHIGPVHTHTTSLISGTLFIGIGVLFLATAGTANLGGILSAETQVALQGRLGRVAAETNTLLALGLVAALVAIAVLIARIRRKPREPPAEEHPPCTNEVNVHGKGY</sequence>
<dbReference type="GO" id="GO:0017004">
    <property type="term" value="P:cytochrome complex assembly"/>
    <property type="evidence" value="ECO:0007669"/>
    <property type="project" value="InterPro"/>
</dbReference>
<feature type="transmembrane region" description="Helical" evidence="7">
    <location>
        <begin position="46"/>
        <end position="72"/>
    </location>
</feature>
<organism evidence="9 10">
    <name type="scientific">Mycobacterium adipatum</name>
    <dbReference type="NCBI Taxonomy" id="1682113"/>
    <lineage>
        <taxon>Bacteria</taxon>
        <taxon>Bacillati</taxon>
        <taxon>Actinomycetota</taxon>
        <taxon>Actinomycetes</taxon>
        <taxon>Mycobacteriales</taxon>
        <taxon>Mycobacteriaceae</taxon>
        <taxon>Mycobacterium</taxon>
    </lineage>
</organism>
<feature type="region of interest" description="Disordered" evidence="6">
    <location>
        <begin position="274"/>
        <end position="294"/>
    </location>
</feature>
<evidence type="ECO:0000256" key="6">
    <source>
        <dbReference type="SAM" id="MobiDB-lite"/>
    </source>
</evidence>
<feature type="transmembrane region" description="Helical" evidence="7">
    <location>
        <begin position="78"/>
        <end position="97"/>
    </location>
</feature>
<dbReference type="EMBL" id="CP015597">
    <property type="protein sequence ID" value="ANE83499.1"/>
    <property type="molecule type" value="Genomic_DNA"/>
</dbReference>
<comment type="similarity">
    <text evidence="2">Belongs to the DsbD family.</text>
</comment>
<dbReference type="PANTHER" id="PTHR31272">
    <property type="entry name" value="CYTOCHROME C-TYPE BIOGENESIS PROTEIN HI_1454-RELATED"/>
    <property type="match status" value="1"/>
</dbReference>
<name>A0A172UWK0_9MYCO</name>
<protein>
    <submittedName>
        <fullName evidence="9">Thiol-disulfide oxidoreductase</fullName>
    </submittedName>
</protein>
<evidence type="ECO:0000256" key="5">
    <source>
        <dbReference type="ARBA" id="ARBA00023136"/>
    </source>
</evidence>
<evidence type="ECO:0000313" key="9">
    <source>
        <dbReference type="EMBL" id="ANE83499.1"/>
    </source>
</evidence>
<evidence type="ECO:0000313" key="10">
    <source>
        <dbReference type="Proteomes" id="UP000077143"/>
    </source>
</evidence>
<evidence type="ECO:0000256" key="3">
    <source>
        <dbReference type="ARBA" id="ARBA00022692"/>
    </source>
</evidence>
<keyword evidence="10" id="KW-1185">Reference proteome</keyword>
<feature type="transmembrane region" description="Helical" evidence="7">
    <location>
        <begin position="6"/>
        <end position="34"/>
    </location>
</feature>
<geneLocation type="plasmid" evidence="10">
    <name>pmyc1</name>
</geneLocation>
<dbReference type="Proteomes" id="UP000077143">
    <property type="component" value="Plasmid pMYC1"/>
</dbReference>
<keyword evidence="5 7" id="KW-0472">Membrane</keyword>
<feature type="transmembrane region" description="Helical" evidence="7">
    <location>
        <begin position="117"/>
        <end position="143"/>
    </location>
</feature>
<keyword evidence="4 7" id="KW-1133">Transmembrane helix</keyword>